<keyword evidence="4 5" id="KW-0732">Signal</keyword>
<gene>
    <name evidence="7" type="ORF">ACFFV7_19650</name>
</gene>
<dbReference type="PANTHER" id="PTHR30532">
    <property type="entry name" value="IRON III DICITRATE-BINDING PERIPLASMIC PROTEIN"/>
    <property type="match status" value="1"/>
</dbReference>
<dbReference type="PRINTS" id="PR01715">
    <property type="entry name" value="FERRIBNDNGPP"/>
</dbReference>
<organism evidence="7 8">
    <name type="scientific">Nonomuraea spiralis</name>
    <dbReference type="NCBI Taxonomy" id="46182"/>
    <lineage>
        <taxon>Bacteria</taxon>
        <taxon>Bacillati</taxon>
        <taxon>Actinomycetota</taxon>
        <taxon>Actinomycetes</taxon>
        <taxon>Streptosporangiales</taxon>
        <taxon>Streptosporangiaceae</taxon>
        <taxon>Nonomuraea</taxon>
    </lineage>
</organism>
<dbReference type="Gene3D" id="3.40.50.1980">
    <property type="entry name" value="Nitrogenase molybdenum iron protein domain"/>
    <property type="match status" value="2"/>
</dbReference>
<dbReference type="Proteomes" id="UP001589647">
    <property type="component" value="Unassembled WGS sequence"/>
</dbReference>
<feature type="chain" id="PRO_5046358307" evidence="5">
    <location>
        <begin position="22"/>
        <end position="323"/>
    </location>
</feature>
<dbReference type="PROSITE" id="PS51257">
    <property type="entry name" value="PROKAR_LIPOPROTEIN"/>
    <property type="match status" value="1"/>
</dbReference>
<comment type="caution">
    <text evidence="7">The sequence shown here is derived from an EMBL/GenBank/DDBJ whole genome shotgun (WGS) entry which is preliminary data.</text>
</comment>
<name>A0ABV5II76_9ACTN</name>
<dbReference type="PROSITE" id="PS50983">
    <property type="entry name" value="FE_B12_PBP"/>
    <property type="match status" value="1"/>
</dbReference>
<evidence type="ECO:0000256" key="5">
    <source>
        <dbReference type="SAM" id="SignalP"/>
    </source>
</evidence>
<dbReference type="EMBL" id="JBHMEI010000014">
    <property type="protein sequence ID" value="MFB9203414.1"/>
    <property type="molecule type" value="Genomic_DNA"/>
</dbReference>
<keyword evidence="8" id="KW-1185">Reference proteome</keyword>
<dbReference type="CDD" id="cd01146">
    <property type="entry name" value="FhuD"/>
    <property type="match status" value="1"/>
</dbReference>
<evidence type="ECO:0000256" key="2">
    <source>
        <dbReference type="ARBA" id="ARBA00008814"/>
    </source>
</evidence>
<reference evidence="7 8" key="1">
    <citation type="submission" date="2024-09" db="EMBL/GenBank/DDBJ databases">
        <authorList>
            <person name="Sun Q."/>
            <person name="Mori K."/>
        </authorList>
    </citation>
    <scope>NUCLEOTIDE SEQUENCE [LARGE SCALE GENOMIC DNA]</scope>
    <source>
        <strain evidence="7 8">CCM 3426</strain>
    </source>
</reference>
<comment type="similarity">
    <text evidence="2">Belongs to the bacterial solute-binding protein 8 family.</text>
</comment>
<keyword evidence="3" id="KW-0813">Transport</keyword>
<evidence type="ECO:0000256" key="1">
    <source>
        <dbReference type="ARBA" id="ARBA00004196"/>
    </source>
</evidence>
<dbReference type="InterPro" id="IPR051313">
    <property type="entry name" value="Bact_iron-sidero_bind"/>
</dbReference>
<dbReference type="InterPro" id="IPR002491">
    <property type="entry name" value="ABC_transptr_periplasmic_BD"/>
</dbReference>
<comment type="subcellular location">
    <subcellularLocation>
        <location evidence="1">Cell envelope</location>
    </subcellularLocation>
</comment>
<dbReference type="Pfam" id="PF01497">
    <property type="entry name" value="Peripla_BP_2"/>
    <property type="match status" value="1"/>
</dbReference>
<sequence>MRSLPAVMAAMLLLTACGTTEAPVAPATQEPSASAAAPITVTDARGKQVTLDRPATRVVGLEWGEVEMLVALGVQPVGAADVKGYGTWVTAAPLAPSVKDVGTRQEPSVDSIAALQPDLVVMESDDAGLIGQLEKIAPVIVAKGSDAAANLTRMSADLTMLATAVGRTEEAAKVMADFDAAMADGKAKIAASGSAGQKFMMADGWKDGSKISIRPFGKGSLVSDVAERLGLANAWTGEVDKQWGLGSTDVEGMTAVKDENLRFFYNASDGVDVFAGLAGNALWKSLSFVKQNRISKLPDGIWTFGGPLSCRQYADALVKAYAG</sequence>
<evidence type="ECO:0000259" key="6">
    <source>
        <dbReference type="PROSITE" id="PS50983"/>
    </source>
</evidence>
<dbReference type="SUPFAM" id="SSF53807">
    <property type="entry name" value="Helical backbone' metal receptor"/>
    <property type="match status" value="1"/>
</dbReference>
<feature type="domain" description="Fe/B12 periplasmic-binding" evidence="6">
    <location>
        <begin position="57"/>
        <end position="323"/>
    </location>
</feature>
<evidence type="ECO:0000313" key="8">
    <source>
        <dbReference type="Proteomes" id="UP001589647"/>
    </source>
</evidence>
<evidence type="ECO:0000313" key="7">
    <source>
        <dbReference type="EMBL" id="MFB9203414.1"/>
    </source>
</evidence>
<protein>
    <submittedName>
        <fullName evidence="7">ABC transporter substrate-binding protein</fullName>
    </submittedName>
</protein>
<feature type="signal peptide" evidence="5">
    <location>
        <begin position="1"/>
        <end position="21"/>
    </location>
</feature>
<dbReference type="PANTHER" id="PTHR30532:SF1">
    <property type="entry name" value="IRON(3+)-HYDROXAMATE-BINDING PROTEIN FHUD"/>
    <property type="match status" value="1"/>
</dbReference>
<dbReference type="RefSeq" id="WP_189653474.1">
    <property type="nucleotide sequence ID" value="NZ_BMRC01000042.1"/>
</dbReference>
<evidence type="ECO:0000256" key="3">
    <source>
        <dbReference type="ARBA" id="ARBA00022448"/>
    </source>
</evidence>
<accession>A0ABV5II76</accession>
<proteinExistence type="inferred from homology"/>
<evidence type="ECO:0000256" key="4">
    <source>
        <dbReference type="ARBA" id="ARBA00022729"/>
    </source>
</evidence>